<gene>
    <name evidence="1" type="primary">Osgep</name>
    <name evidence="1" type="ORF">CENUNI_R15305</name>
</gene>
<dbReference type="GO" id="GO:0000408">
    <property type="term" value="C:EKC/KEOPS complex"/>
    <property type="evidence" value="ECO:0007669"/>
    <property type="project" value="TreeGrafter"/>
</dbReference>
<name>A0A7K5AFU7_9AVES</name>
<evidence type="ECO:0000313" key="2">
    <source>
        <dbReference type="Proteomes" id="UP000517892"/>
    </source>
</evidence>
<dbReference type="AlphaFoldDB" id="A0A7K5AFU7"/>
<dbReference type="EMBL" id="VYZI01002820">
    <property type="protein sequence ID" value="NWR82097.1"/>
    <property type="molecule type" value="Genomic_DNA"/>
</dbReference>
<accession>A0A7K5AFU7</accession>
<keyword evidence="1" id="KW-0808">Transferase</keyword>
<dbReference type="OrthoDB" id="10254073at2759"/>
<evidence type="ECO:0000313" key="1">
    <source>
        <dbReference type="EMBL" id="NWR82097.1"/>
    </source>
</evidence>
<proteinExistence type="predicted"/>
<comment type="caution">
    <text evidence="1">The sequence shown here is derived from an EMBL/GenBank/DDBJ whole genome shotgun (WGS) entry which is preliminary data.</text>
</comment>
<feature type="non-terminal residue" evidence="1">
    <location>
        <position position="1"/>
    </location>
</feature>
<protein>
    <submittedName>
        <fullName evidence="1">OSGEP threonylcarbamoyltransferase</fullName>
    </submittedName>
</protein>
<dbReference type="PANTHER" id="PTHR11735">
    <property type="entry name" value="TRNA N6-ADENOSINE THREONYLCARBAMOYLTRANSFERASE"/>
    <property type="match status" value="1"/>
</dbReference>
<dbReference type="PANTHER" id="PTHR11735:SF14">
    <property type="entry name" value="TRNA N6-ADENOSINE THREONYLCARBAMOYLTRANSFERASE"/>
    <property type="match status" value="1"/>
</dbReference>
<sequence>NRRLQEMLSSMCSARGARLCPTDERFCVDNGAMIAQAGWEMLRAGHVTPLSQSGITQR</sequence>
<organism evidence="1 2">
    <name type="scientific">Centropus unirufus</name>
    <dbReference type="NCBI Taxonomy" id="1118519"/>
    <lineage>
        <taxon>Eukaryota</taxon>
        <taxon>Metazoa</taxon>
        <taxon>Chordata</taxon>
        <taxon>Craniata</taxon>
        <taxon>Vertebrata</taxon>
        <taxon>Euteleostomi</taxon>
        <taxon>Archelosauria</taxon>
        <taxon>Archosauria</taxon>
        <taxon>Dinosauria</taxon>
        <taxon>Saurischia</taxon>
        <taxon>Theropoda</taxon>
        <taxon>Coelurosauria</taxon>
        <taxon>Aves</taxon>
        <taxon>Neognathae</taxon>
        <taxon>Neoaves</taxon>
        <taxon>Otidimorphae</taxon>
        <taxon>Cuculiformes</taxon>
        <taxon>Centropidae</taxon>
        <taxon>Centropus</taxon>
    </lineage>
</organism>
<reference evidence="1 2" key="1">
    <citation type="submission" date="2019-09" db="EMBL/GenBank/DDBJ databases">
        <title>Bird 10,000 Genomes (B10K) Project - Family phase.</title>
        <authorList>
            <person name="Zhang G."/>
        </authorList>
    </citation>
    <scope>NUCLEOTIDE SEQUENCE [LARGE SCALE GENOMIC DNA]</scope>
    <source>
        <strain evidence="1">B10K-DU-017-25</strain>
        <tissue evidence="1">Mixed tissue sample</tissue>
    </source>
</reference>
<dbReference type="Gene3D" id="3.30.420.40">
    <property type="match status" value="1"/>
</dbReference>
<dbReference type="GO" id="GO:0005737">
    <property type="term" value="C:cytoplasm"/>
    <property type="evidence" value="ECO:0007669"/>
    <property type="project" value="TreeGrafter"/>
</dbReference>
<dbReference type="GO" id="GO:0016740">
    <property type="term" value="F:transferase activity"/>
    <property type="evidence" value="ECO:0007669"/>
    <property type="project" value="UniProtKB-KW"/>
</dbReference>
<dbReference type="Proteomes" id="UP000517892">
    <property type="component" value="Unassembled WGS sequence"/>
</dbReference>
<keyword evidence="2" id="KW-1185">Reference proteome</keyword>
<feature type="non-terminal residue" evidence="1">
    <location>
        <position position="58"/>
    </location>
</feature>
<dbReference type="InterPro" id="IPR000905">
    <property type="entry name" value="Gcp-like_dom"/>
</dbReference>